<dbReference type="OrthoDB" id="5541786at2759"/>
<keyword evidence="2 6" id="KW-0812">Transmembrane</keyword>
<keyword evidence="3 6" id="KW-1133">Transmembrane helix</keyword>
<feature type="domain" description="Endoplasmic reticulum vesicle transporter C-terminal" evidence="7">
    <location>
        <begin position="175"/>
        <end position="332"/>
    </location>
</feature>
<dbReference type="EMBL" id="KN840449">
    <property type="protein sequence ID" value="KIP11035.1"/>
    <property type="molecule type" value="Genomic_DNA"/>
</dbReference>
<proteinExistence type="predicted"/>
<dbReference type="Pfam" id="PF07970">
    <property type="entry name" value="COPIIcoated_ERV"/>
    <property type="match status" value="1"/>
</dbReference>
<dbReference type="GO" id="GO:0005789">
    <property type="term" value="C:endoplasmic reticulum membrane"/>
    <property type="evidence" value="ECO:0007669"/>
    <property type="project" value="TreeGrafter"/>
</dbReference>
<dbReference type="InterPro" id="IPR045888">
    <property type="entry name" value="Erv"/>
</dbReference>
<accession>A0A0C3SEW3</accession>
<keyword evidence="10" id="KW-1185">Reference proteome</keyword>
<dbReference type="Pfam" id="PF13850">
    <property type="entry name" value="ERGIC_N"/>
    <property type="match status" value="1"/>
</dbReference>
<dbReference type="AlphaFoldDB" id="A0A0C3SEW3"/>
<evidence type="ECO:0000259" key="7">
    <source>
        <dbReference type="Pfam" id="PF07970"/>
    </source>
</evidence>
<feature type="domain" description="Endoplasmic reticulum vesicle transporter N-terminal" evidence="8">
    <location>
        <begin position="24"/>
        <end position="111"/>
    </location>
</feature>
<sequence length="545" mass="58389">MAAAERSDSPSLLDRLDEMVSTPLAEYDAFPKLPSTYKARSESRGFLTVFVTFMAFLLVLNDFGEYVWGWPDYEFSVDRDTSSDMTINVDLVVNMPCQYLSVDLRDAVGDRLYLSDSFRRDGTLFDIGQATSLKEHAAELSARQAISQSRKSRGLFATLFRRDTGSYRPTYNYKASGSACRVYGTVPVKKVTANLHITTLGHGYASHQHVDHKLMNLSHVITEFSFGPYFPDITQPLDNSFELTDAPFISYQYFLHVVPTTYIAPRSRPLKTHQYSVTHYTRELEHNRGIPGIFFKFDMEPMSLTIHQRTTSLLQLLIRCVGVVGGVFVCMGYAVRITSHAVDVVTGADKMPGIVAAEASGAGRMRGSGGGELRSRGARQGAGWAGDGGSPYGSYAGTPVSAGFSNVGSPYLSPSLGGNGAASPGGGPRSAYGLGLSSPSFGPAPSPRLPPQSAPANIPTAATAGSPYGAHSPYLPSSPPATAGLYGHFPPTPNPADGSNGYGFPPSPIPGASVFSAQQGTAPPRRENGLRHSSNGSIRATKKDD</sequence>
<reference evidence="9 10" key="1">
    <citation type="journal article" date="2014" name="PLoS Genet.">
        <title>Analysis of the Phlebiopsis gigantea genome, transcriptome and secretome provides insight into its pioneer colonization strategies of wood.</title>
        <authorList>
            <person name="Hori C."/>
            <person name="Ishida T."/>
            <person name="Igarashi K."/>
            <person name="Samejima M."/>
            <person name="Suzuki H."/>
            <person name="Master E."/>
            <person name="Ferreira P."/>
            <person name="Ruiz-Duenas F.J."/>
            <person name="Held B."/>
            <person name="Canessa P."/>
            <person name="Larrondo L.F."/>
            <person name="Schmoll M."/>
            <person name="Druzhinina I.S."/>
            <person name="Kubicek C.P."/>
            <person name="Gaskell J.A."/>
            <person name="Kersten P."/>
            <person name="St John F."/>
            <person name="Glasner J."/>
            <person name="Sabat G."/>
            <person name="Splinter BonDurant S."/>
            <person name="Syed K."/>
            <person name="Yadav J."/>
            <person name="Mgbeahuruike A.C."/>
            <person name="Kovalchuk A."/>
            <person name="Asiegbu F.O."/>
            <person name="Lackner G."/>
            <person name="Hoffmeister D."/>
            <person name="Rencoret J."/>
            <person name="Gutierrez A."/>
            <person name="Sun H."/>
            <person name="Lindquist E."/>
            <person name="Barry K."/>
            <person name="Riley R."/>
            <person name="Grigoriev I.V."/>
            <person name="Henrissat B."/>
            <person name="Kues U."/>
            <person name="Berka R.M."/>
            <person name="Martinez A.T."/>
            <person name="Covert S.F."/>
            <person name="Blanchette R.A."/>
            <person name="Cullen D."/>
        </authorList>
    </citation>
    <scope>NUCLEOTIDE SEQUENCE [LARGE SCALE GENOMIC DNA]</scope>
    <source>
        <strain evidence="9 10">11061_1 CR5-6</strain>
    </source>
</reference>
<gene>
    <name evidence="9" type="ORF">PHLGIDRAFT_28164</name>
</gene>
<evidence type="ECO:0000256" key="3">
    <source>
        <dbReference type="ARBA" id="ARBA00022989"/>
    </source>
</evidence>
<name>A0A0C3SEW3_PHLG1</name>
<dbReference type="PANTHER" id="PTHR10984:SF81">
    <property type="entry name" value="ER-DERIVED VESICLES PROTEIN ERV41"/>
    <property type="match status" value="1"/>
</dbReference>
<dbReference type="HOGENOM" id="CLU_034705_2_1_1"/>
<feature type="region of interest" description="Disordered" evidence="5">
    <location>
        <begin position="483"/>
        <end position="545"/>
    </location>
</feature>
<organism evidence="9 10">
    <name type="scientific">Phlebiopsis gigantea (strain 11061_1 CR5-6)</name>
    <name type="common">White-rot fungus</name>
    <name type="synonym">Peniophora gigantea</name>
    <dbReference type="NCBI Taxonomy" id="745531"/>
    <lineage>
        <taxon>Eukaryota</taxon>
        <taxon>Fungi</taxon>
        <taxon>Dikarya</taxon>
        <taxon>Basidiomycota</taxon>
        <taxon>Agaricomycotina</taxon>
        <taxon>Agaricomycetes</taxon>
        <taxon>Polyporales</taxon>
        <taxon>Phanerochaetaceae</taxon>
        <taxon>Phlebiopsis</taxon>
    </lineage>
</organism>
<dbReference type="STRING" id="745531.A0A0C3SEW3"/>
<evidence type="ECO:0000313" key="10">
    <source>
        <dbReference type="Proteomes" id="UP000053257"/>
    </source>
</evidence>
<evidence type="ECO:0008006" key="11">
    <source>
        <dbReference type="Google" id="ProtNLM"/>
    </source>
</evidence>
<comment type="subcellular location">
    <subcellularLocation>
        <location evidence="1">Membrane</location>
    </subcellularLocation>
</comment>
<evidence type="ECO:0000313" key="9">
    <source>
        <dbReference type="EMBL" id="KIP11035.1"/>
    </source>
</evidence>
<evidence type="ECO:0000256" key="2">
    <source>
        <dbReference type="ARBA" id="ARBA00022692"/>
    </source>
</evidence>
<protein>
    <recommendedName>
        <fullName evidence="11">Endoplasmic reticulum vesicle transporter C-terminal domain-containing protein</fullName>
    </recommendedName>
</protein>
<evidence type="ECO:0000256" key="5">
    <source>
        <dbReference type="SAM" id="MobiDB-lite"/>
    </source>
</evidence>
<feature type="region of interest" description="Disordered" evidence="5">
    <location>
        <begin position="418"/>
        <end position="464"/>
    </location>
</feature>
<feature type="compositionally biased region" description="Gly residues" evidence="5">
    <location>
        <begin position="418"/>
        <end position="428"/>
    </location>
</feature>
<dbReference type="GO" id="GO:0006888">
    <property type="term" value="P:endoplasmic reticulum to Golgi vesicle-mediated transport"/>
    <property type="evidence" value="ECO:0007669"/>
    <property type="project" value="TreeGrafter"/>
</dbReference>
<evidence type="ECO:0000256" key="1">
    <source>
        <dbReference type="ARBA" id="ARBA00004370"/>
    </source>
</evidence>
<feature type="transmembrane region" description="Helical" evidence="6">
    <location>
        <begin position="43"/>
        <end position="60"/>
    </location>
</feature>
<evidence type="ECO:0000259" key="8">
    <source>
        <dbReference type="Pfam" id="PF13850"/>
    </source>
</evidence>
<dbReference type="GO" id="GO:0006890">
    <property type="term" value="P:retrograde vesicle-mediated transport, Golgi to endoplasmic reticulum"/>
    <property type="evidence" value="ECO:0007669"/>
    <property type="project" value="TreeGrafter"/>
</dbReference>
<dbReference type="GO" id="GO:0030134">
    <property type="term" value="C:COPII-coated ER to Golgi transport vesicle"/>
    <property type="evidence" value="ECO:0007669"/>
    <property type="project" value="TreeGrafter"/>
</dbReference>
<evidence type="ECO:0000256" key="4">
    <source>
        <dbReference type="ARBA" id="ARBA00023136"/>
    </source>
</evidence>
<dbReference type="Proteomes" id="UP000053257">
    <property type="component" value="Unassembled WGS sequence"/>
</dbReference>
<dbReference type="GO" id="GO:0000139">
    <property type="term" value="C:Golgi membrane"/>
    <property type="evidence" value="ECO:0007669"/>
    <property type="project" value="TreeGrafter"/>
</dbReference>
<keyword evidence="4 6" id="KW-0472">Membrane</keyword>
<dbReference type="InterPro" id="IPR012936">
    <property type="entry name" value="Erv_C"/>
</dbReference>
<dbReference type="PANTHER" id="PTHR10984">
    <property type="entry name" value="ENDOPLASMIC RETICULUM-GOLGI INTERMEDIATE COMPARTMENT PROTEIN"/>
    <property type="match status" value="1"/>
</dbReference>
<feature type="compositionally biased region" description="Pro residues" evidence="5">
    <location>
        <begin position="442"/>
        <end position="453"/>
    </location>
</feature>
<evidence type="ECO:0000256" key="6">
    <source>
        <dbReference type="SAM" id="Phobius"/>
    </source>
</evidence>
<feature type="region of interest" description="Disordered" evidence="5">
    <location>
        <begin position="361"/>
        <end position="384"/>
    </location>
</feature>
<dbReference type="InterPro" id="IPR039542">
    <property type="entry name" value="Erv_N"/>
</dbReference>